<accession>A0A540MPN9</accession>
<keyword evidence="4 8" id="KW-0732">Signal</keyword>
<dbReference type="Gene3D" id="3.40.50.1110">
    <property type="entry name" value="SGNH hydrolase"/>
    <property type="match status" value="1"/>
</dbReference>
<evidence type="ECO:0000256" key="8">
    <source>
        <dbReference type="SAM" id="SignalP"/>
    </source>
</evidence>
<comment type="similarity">
    <text evidence="2">Belongs to the 'GDSL' lipolytic enzyme family.</text>
</comment>
<dbReference type="Proteomes" id="UP000315295">
    <property type="component" value="Unassembled WGS sequence"/>
</dbReference>
<dbReference type="GO" id="GO:0005576">
    <property type="term" value="C:extracellular region"/>
    <property type="evidence" value="ECO:0007669"/>
    <property type="project" value="UniProtKB-SubCell"/>
</dbReference>
<dbReference type="SUPFAM" id="SSF52266">
    <property type="entry name" value="SGNH hydrolase"/>
    <property type="match status" value="1"/>
</dbReference>
<dbReference type="PANTHER" id="PTHR45650">
    <property type="entry name" value="GDSL-LIKE LIPASE/ACYLHYDROLASE-RELATED"/>
    <property type="match status" value="1"/>
</dbReference>
<feature type="chain" id="PRO_5022242246" description="GDSL esterase/lipase" evidence="8">
    <location>
        <begin position="27"/>
        <end position="406"/>
    </location>
</feature>
<dbReference type="Pfam" id="PF00657">
    <property type="entry name" value="Lipase_GDSL"/>
    <property type="match status" value="1"/>
</dbReference>
<dbReference type="PANTHER" id="PTHR45650:SF75">
    <property type="entry name" value="GDSL-LIKE LIPASE_ACYLHYDROLASE"/>
    <property type="match status" value="1"/>
</dbReference>
<evidence type="ECO:0000256" key="6">
    <source>
        <dbReference type="ARBA" id="ARBA00022963"/>
    </source>
</evidence>
<dbReference type="EMBL" id="VIEB01000207">
    <property type="protein sequence ID" value="TQE00732.1"/>
    <property type="molecule type" value="Genomic_DNA"/>
</dbReference>
<feature type="signal peptide" evidence="8">
    <location>
        <begin position="1"/>
        <end position="26"/>
    </location>
</feature>
<keyword evidence="7" id="KW-0443">Lipid metabolism</keyword>
<evidence type="ECO:0008006" key="11">
    <source>
        <dbReference type="Google" id="ProtNLM"/>
    </source>
</evidence>
<keyword evidence="5" id="KW-0378">Hydrolase</keyword>
<dbReference type="GO" id="GO:0016788">
    <property type="term" value="F:hydrolase activity, acting on ester bonds"/>
    <property type="evidence" value="ECO:0007669"/>
    <property type="project" value="InterPro"/>
</dbReference>
<dbReference type="AlphaFoldDB" id="A0A540MPN9"/>
<dbReference type="InterPro" id="IPR001087">
    <property type="entry name" value="GDSL"/>
</dbReference>
<dbReference type="CDD" id="cd01837">
    <property type="entry name" value="SGNH_plant_lipase_like"/>
    <property type="match status" value="1"/>
</dbReference>
<keyword evidence="10" id="KW-1185">Reference proteome</keyword>
<dbReference type="InterPro" id="IPR036514">
    <property type="entry name" value="SGNH_hydro_sf"/>
</dbReference>
<sequence>MAGGTKLLAVVIALSWLSNMQQLVQGKPQAVQGTPQVPCFFIFGDSVADPGNNDKLPTLAKVNYKPYGIDFPAGPTGRFCNGRNIVDFLGMRLFSTFIFFFELLPYVQSQKLHMLKLLITAELLGFENYIPAFASANGTEILQGVNYASGAAGIRKESGKQLGARISMGEQLKNHRTTVSRIIDIFGKKSLAKNQLNQCIYSVGMGSNDYINNYFMPQYYTTSQKYTLEEYADVLIKQYTRQILRLHQYGARKVALVGLGLIGCTPDAIKTYGTNGSACVDIMNNASQIFNGKLVSLVDELNTNLTDSQFIYINSYGMGSGDLTLAGFKVLNAGCCEADEVGQCIPDLTPCQNRSEYVFWDSFHPTEAGNLITASRTYTASEPSDTYPMDMSHLAELQINPQVNEI</sequence>
<evidence type="ECO:0000256" key="5">
    <source>
        <dbReference type="ARBA" id="ARBA00022801"/>
    </source>
</evidence>
<evidence type="ECO:0000313" key="9">
    <source>
        <dbReference type="EMBL" id="TQE00732.1"/>
    </source>
</evidence>
<evidence type="ECO:0000256" key="3">
    <source>
        <dbReference type="ARBA" id="ARBA00022525"/>
    </source>
</evidence>
<name>A0A540MPN9_MALBA</name>
<dbReference type="GO" id="GO:0016042">
    <property type="term" value="P:lipid catabolic process"/>
    <property type="evidence" value="ECO:0007669"/>
    <property type="project" value="UniProtKB-KW"/>
</dbReference>
<protein>
    <recommendedName>
        <fullName evidence="11">GDSL esterase/lipase</fullName>
    </recommendedName>
</protein>
<evidence type="ECO:0000256" key="7">
    <source>
        <dbReference type="ARBA" id="ARBA00023098"/>
    </source>
</evidence>
<evidence type="ECO:0000256" key="1">
    <source>
        <dbReference type="ARBA" id="ARBA00004613"/>
    </source>
</evidence>
<reference evidence="9 10" key="1">
    <citation type="journal article" date="2019" name="G3 (Bethesda)">
        <title>Sequencing of a Wild Apple (Malus baccata) Genome Unravels the Differences Between Cultivated and Wild Apple Species Regarding Disease Resistance and Cold Tolerance.</title>
        <authorList>
            <person name="Chen X."/>
        </authorList>
    </citation>
    <scope>NUCLEOTIDE SEQUENCE [LARGE SCALE GENOMIC DNA]</scope>
    <source>
        <strain evidence="10">cv. Shandingzi</strain>
        <tissue evidence="9">Leaves</tissue>
    </source>
</reference>
<comment type="caution">
    <text evidence="9">The sequence shown here is derived from an EMBL/GenBank/DDBJ whole genome shotgun (WGS) entry which is preliminary data.</text>
</comment>
<evidence type="ECO:0000313" key="10">
    <source>
        <dbReference type="Proteomes" id="UP000315295"/>
    </source>
</evidence>
<organism evidence="9 10">
    <name type="scientific">Malus baccata</name>
    <name type="common">Siberian crab apple</name>
    <name type="synonym">Pyrus baccata</name>
    <dbReference type="NCBI Taxonomy" id="106549"/>
    <lineage>
        <taxon>Eukaryota</taxon>
        <taxon>Viridiplantae</taxon>
        <taxon>Streptophyta</taxon>
        <taxon>Embryophyta</taxon>
        <taxon>Tracheophyta</taxon>
        <taxon>Spermatophyta</taxon>
        <taxon>Magnoliopsida</taxon>
        <taxon>eudicotyledons</taxon>
        <taxon>Gunneridae</taxon>
        <taxon>Pentapetalae</taxon>
        <taxon>rosids</taxon>
        <taxon>fabids</taxon>
        <taxon>Rosales</taxon>
        <taxon>Rosaceae</taxon>
        <taxon>Amygdaloideae</taxon>
        <taxon>Maleae</taxon>
        <taxon>Malus</taxon>
    </lineage>
</organism>
<keyword evidence="6" id="KW-0442">Lipid degradation</keyword>
<dbReference type="InterPro" id="IPR035669">
    <property type="entry name" value="SGNH_plant_lipase-like"/>
</dbReference>
<dbReference type="STRING" id="106549.A0A540MPN9"/>
<dbReference type="InterPro" id="IPR051238">
    <property type="entry name" value="GDSL_esterase/lipase"/>
</dbReference>
<gene>
    <name evidence="9" type="ORF">C1H46_013671</name>
</gene>
<keyword evidence="3" id="KW-0964">Secreted</keyword>
<proteinExistence type="inferred from homology"/>
<evidence type="ECO:0000256" key="4">
    <source>
        <dbReference type="ARBA" id="ARBA00022729"/>
    </source>
</evidence>
<comment type="subcellular location">
    <subcellularLocation>
        <location evidence="1">Secreted</location>
    </subcellularLocation>
</comment>
<evidence type="ECO:0000256" key="2">
    <source>
        <dbReference type="ARBA" id="ARBA00008668"/>
    </source>
</evidence>